<dbReference type="Proteomes" id="UP001153954">
    <property type="component" value="Unassembled WGS sequence"/>
</dbReference>
<name>A0AAU9VCN3_EUPED</name>
<keyword evidence="4 9" id="KW-0812">Transmembrane</keyword>
<feature type="transmembrane region" description="Helical" evidence="9">
    <location>
        <begin position="634"/>
        <end position="658"/>
    </location>
</feature>
<feature type="transmembrane region" description="Helical" evidence="9">
    <location>
        <begin position="745"/>
        <end position="767"/>
    </location>
</feature>
<dbReference type="FunFam" id="3.40.50.300:FF:000891">
    <property type="entry name" value="ATP-binding cassette sub-family G member"/>
    <property type="match status" value="1"/>
</dbReference>
<keyword evidence="6" id="KW-0067">ATP-binding</keyword>
<dbReference type="GO" id="GO:0005524">
    <property type="term" value="F:ATP binding"/>
    <property type="evidence" value="ECO:0007669"/>
    <property type="project" value="UniProtKB-KW"/>
</dbReference>
<dbReference type="PROSITE" id="PS00211">
    <property type="entry name" value="ABC_TRANSPORTER_1"/>
    <property type="match status" value="1"/>
</dbReference>
<reference evidence="11" key="1">
    <citation type="submission" date="2022-03" db="EMBL/GenBank/DDBJ databases">
        <authorList>
            <person name="Tunstrom K."/>
        </authorList>
    </citation>
    <scope>NUCLEOTIDE SEQUENCE</scope>
</reference>
<dbReference type="PANTHER" id="PTHR48041">
    <property type="entry name" value="ABC TRANSPORTER G FAMILY MEMBER 28"/>
    <property type="match status" value="1"/>
</dbReference>
<dbReference type="InterPro" id="IPR027417">
    <property type="entry name" value="P-loop_NTPase"/>
</dbReference>
<dbReference type="InterPro" id="IPR003593">
    <property type="entry name" value="AAA+_ATPase"/>
</dbReference>
<evidence type="ECO:0000256" key="3">
    <source>
        <dbReference type="ARBA" id="ARBA00022448"/>
    </source>
</evidence>
<dbReference type="CDD" id="cd03213">
    <property type="entry name" value="ABCG_EPDR"/>
    <property type="match status" value="1"/>
</dbReference>
<evidence type="ECO:0000259" key="10">
    <source>
        <dbReference type="PROSITE" id="PS50893"/>
    </source>
</evidence>
<dbReference type="InterPro" id="IPR017871">
    <property type="entry name" value="ABC_transporter-like_CS"/>
</dbReference>
<dbReference type="PROSITE" id="PS50893">
    <property type="entry name" value="ABC_TRANSPORTER_2"/>
    <property type="match status" value="1"/>
</dbReference>
<comment type="caution">
    <text evidence="11">The sequence shown here is derived from an EMBL/GenBank/DDBJ whole genome shotgun (WGS) entry which is preliminary data.</text>
</comment>
<gene>
    <name evidence="11" type="ORF">EEDITHA_LOCUS21931</name>
</gene>
<protein>
    <recommendedName>
        <fullName evidence="10">ABC transporter domain-containing protein</fullName>
    </recommendedName>
</protein>
<keyword evidence="5" id="KW-0547">Nucleotide-binding</keyword>
<feature type="transmembrane region" description="Helical" evidence="9">
    <location>
        <begin position="664"/>
        <end position="684"/>
    </location>
</feature>
<keyword evidence="12" id="KW-1185">Reference proteome</keyword>
<feature type="transmembrane region" description="Helical" evidence="9">
    <location>
        <begin position="520"/>
        <end position="541"/>
    </location>
</feature>
<dbReference type="GO" id="GO:0016887">
    <property type="term" value="F:ATP hydrolysis activity"/>
    <property type="evidence" value="ECO:0007669"/>
    <property type="project" value="InterPro"/>
</dbReference>
<evidence type="ECO:0000313" key="11">
    <source>
        <dbReference type="EMBL" id="CAH2107948.1"/>
    </source>
</evidence>
<feature type="transmembrane region" description="Helical" evidence="9">
    <location>
        <begin position="553"/>
        <end position="576"/>
    </location>
</feature>
<dbReference type="PANTHER" id="PTHR48041:SF78">
    <property type="entry name" value="ABC TRANSPORTER EXPRESSED IN TRACHEA, ISOFORM A"/>
    <property type="match status" value="1"/>
</dbReference>
<dbReference type="GO" id="GO:0005886">
    <property type="term" value="C:plasma membrane"/>
    <property type="evidence" value="ECO:0007669"/>
    <property type="project" value="TreeGrafter"/>
</dbReference>
<comment type="subcellular location">
    <subcellularLocation>
        <location evidence="1">Membrane</location>
        <topology evidence="1">Multi-pass membrane protein</topology>
    </subcellularLocation>
</comment>
<dbReference type="InterPro" id="IPR003439">
    <property type="entry name" value="ABC_transporter-like_ATP-bd"/>
</dbReference>
<evidence type="ECO:0000256" key="9">
    <source>
        <dbReference type="SAM" id="Phobius"/>
    </source>
</evidence>
<evidence type="ECO:0000256" key="8">
    <source>
        <dbReference type="ARBA" id="ARBA00023136"/>
    </source>
</evidence>
<evidence type="ECO:0000256" key="5">
    <source>
        <dbReference type="ARBA" id="ARBA00022741"/>
    </source>
</evidence>
<dbReference type="Pfam" id="PF00005">
    <property type="entry name" value="ABC_tran"/>
    <property type="match status" value="1"/>
</dbReference>
<dbReference type="GO" id="GO:0140359">
    <property type="term" value="F:ABC-type transporter activity"/>
    <property type="evidence" value="ECO:0007669"/>
    <property type="project" value="InterPro"/>
</dbReference>
<keyword evidence="8 9" id="KW-0472">Membrane</keyword>
<dbReference type="AlphaFoldDB" id="A0AAU9VCN3"/>
<dbReference type="Gene3D" id="3.40.50.300">
    <property type="entry name" value="P-loop containing nucleotide triphosphate hydrolases"/>
    <property type="match status" value="1"/>
</dbReference>
<proteinExistence type="inferred from homology"/>
<dbReference type="InterPro" id="IPR050352">
    <property type="entry name" value="ABCG_transporters"/>
</dbReference>
<keyword evidence="3" id="KW-0813">Transport</keyword>
<organism evidence="11 12">
    <name type="scientific">Euphydryas editha</name>
    <name type="common">Edith's checkerspot</name>
    <dbReference type="NCBI Taxonomy" id="104508"/>
    <lineage>
        <taxon>Eukaryota</taxon>
        <taxon>Metazoa</taxon>
        <taxon>Ecdysozoa</taxon>
        <taxon>Arthropoda</taxon>
        <taxon>Hexapoda</taxon>
        <taxon>Insecta</taxon>
        <taxon>Pterygota</taxon>
        <taxon>Neoptera</taxon>
        <taxon>Endopterygota</taxon>
        <taxon>Lepidoptera</taxon>
        <taxon>Glossata</taxon>
        <taxon>Ditrysia</taxon>
        <taxon>Papilionoidea</taxon>
        <taxon>Nymphalidae</taxon>
        <taxon>Nymphalinae</taxon>
        <taxon>Euphydryas</taxon>
    </lineage>
</organism>
<dbReference type="SMART" id="SM00382">
    <property type="entry name" value="AAA"/>
    <property type="match status" value="1"/>
</dbReference>
<evidence type="ECO:0000256" key="2">
    <source>
        <dbReference type="ARBA" id="ARBA00005814"/>
    </source>
</evidence>
<dbReference type="Pfam" id="PF01061">
    <property type="entry name" value="ABC2_membrane"/>
    <property type="match status" value="1"/>
</dbReference>
<feature type="domain" description="ABC transporter" evidence="10">
    <location>
        <begin position="135"/>
        <end position="374"/>
    </location>
</feature>
<evidence type="ECO:0000256" key="4">
    <source>
        <dbReference type="ARBA" id="ARBA00022692"/>
    </source>
</evidence>
<dbReference type="EMBL" id="CAKOGL010000031">
    <property type="protein sequence ID" value="CAH2107948.1"/>
    <property type="molecule type" value="Genomic_DNA"/>
</dbReference>
<evidence type="ECO:0000256" key="1">
    <source>
        <dbReference type="ARBA" id="ARBA00004141"/>
    </source>
</evidence>
<accession>A0AAU9VCN3</accession>
<dbReference type="InterPro" id="IPR013525">
    <property type="entry name" value="ABC2_TM"/>
</dbReference>
<evidence type="ECO:0000313" key="12">
    <source>
        <dbReference type="Proteomes" id="UP001153954"/>
    </source>
</evidence>
<feature type="transmembrane region" description="Helical" evidence="9">
    <location>
        <begin position="696"/>
        <end position="715"/>
    </location>
</feature>
<comment type="similarity">
    <text evidence="2">Belongs to the ABC transporter superfamily. ABCG family. Eye pigment precursor importer (TC 3.A.1.204) subfamily.</text>
</comment>
<evidence type="ECO:0000256" key="6">
    <source>
        <dbReference type="ARBA" id="ARBA00022840"/>
    </source>
</evidence>
<dbReference type="SUPFAM" id="SSF52540">
    <property type="entry name" value="P-loop containing nucleoside triphosphate hydrolases"/>
    <property type="match status" value="1"/>
</dbReference>
<feature type="transmembrane region" description="Helical" evidence="9">
    <location>
        <begin position="596"/>
        <end position="622"/>
    </location>
</feature>
<keyword evidence="7 9" id="KW-1133">Transmembrane helix</keyword>
<evidence type="ECO:0000256" key="7">
    <source>
        <dbReference type="ARBA" id="ARBA00022989"/>
    </source>
</evidence>
<sequence>MAGGVFSTPFILNHKNTLRVVTISDLRRRNFGFHQDGHAAMTPGKKMESKSTQIHLPLMGRGSRGELNEKVVFSQLKSHPEQLNNGQLLGGSQINLCNGGAAMTGLVPKVPNDYGDQKKPMASLTHLPKRPPVDIEFSDLSYSVSEGRKRGYKSLLKCINGTFRSSELTAIMGPSGAGKSTLMNILAGYKTSNVSGSILINGKERNLRRFRKLSCYIMQDDCLLPHLTVREAMHVSANLKLGKDMTVTAKNIVIDEILEMLGLVEAGDTRTINLSGGQKKRLSIALELVNNPPVMFFDEPTSGLDSSSCFQCISLLKSLARGGRTIICTIHQPSARLFEMFDFLYTLAEGQCIYQGSVSGLVPFLSSMGLHCPSYHNPADYVMEVATEEHGDWVHKLVIAVNKGNCGRGQSSTSSSSSSVPQNCNYNNQSKNNIKKEALEIIIDKPTCTVIDMSEPTLNTEKQAIPNSTNLAPVTCTTSLLDSSESFTKKQHNAGFPTSGWKQFWILLKRTFKSILRDQMLTHLRLCSHTVVGLLIGFLYYDIGSDAAKVMSNAGCIFFTVMFTMFTAMMPTILTFPTEMSVFVREHLNYWYSLKAFYFAKTMADLPFQIVFSGVYVIIVYFMTGQPMQTDRVLMFTTINILTALVAQSLGLLIGAGMKVETGVYLGPVTTIPVVLFSGFFVNFNAIPSYLQWLTYLSYVRYGFEGAMLSVYGFGREKLHCSEAYCHFRTPSLFLKEMTMDQANFWVDVGALSAFFVFIRVISYLVLRFKLKMMQ</sequence>